<dbReference type="InterPro" id="IPR050553">
    <property type="entry name" value="Thioredoxin_ResA/DsbE_sf"/>
</dbReference>
<dbReference type="GO" id="GO:0016209">
    <property type="term" value="F:antioxidant activity"/>
    <property type="evidence" value="ECO:0007669"/>
    <property type="project" value="InterPro"/>
</dbReference>
<sequence>MKFIKRLSFILLFLWSTTPLWSDDGLLFKGKLRLLKPTTLQVKDLNGKLILSCPINQNGVFETEKKNILPDVYTLYIGNTEQNIYLENTPVSITGFFDEKNPEQSSLSFTGIDPFLTLQTYMPTERDPDIATISTSVKGKLTPAMASALAYLANVNDYQSNKMLLDMIPERDRKSLSAKWLVNRVEVLSHQIIGAECPDFTFTDANGKNVSLKDFRGKIVVLDFCASWCGPCRKEMRSMLTIYNELKADDLEFISVSLDDSEAKWRKMLDEEKLPWVMLWDKTGFPKSSKTPSAIQTAYGFYSIPFLVVIDKEGKLAARNVRGEQVREAILKIRQ</sequence>
<evidence type="ECO:0000256" key="3">
    <source>
        <dbReference type="ARBA" id="ARBA00023157"/>
    </source>
</evidence>
<proteinExistence type="predicted"/>
<dbReference type="RefSeq" id="WP_065537911.1">
    <property type="nucleotide sequence ID" value="NZ_CAJTCC010000011.1"/>
</dbReference>
<dbReference type="PANTHER" id="PTHR42852">
    <property type="entry name" value="THIOL:DISULFIDE INTERCHANGE PROTEIN DSBE"/>
    <property type="match status" value="1"/>
</dbReference>
<name>A0A1C7GZA9_9BACE</name>
<evidence type="ECO:0000256" key="4">
    <source>
        <dbReference type="ARBA" id="ARBA00023284"/>
    </source>
</evidence>
<dbReference type="SUPFAM" id="SSF52833">
    <property type="entry name" value="Thioredoxin-like"/>
    <property type="match status" value="1"/>
</dbReference>
<dbReference type="GO" id="GO:0017004">
    <property type="term" value="P:cytochrome complex assembly"/>
    <property type="evidence" value="ECO:0007669"/>
    <property type="project" value="UniProtKB-KW"/>
</dbReference>
<dbReference type="PROSITE" id="PS51352">
    <property type="entry name" value="THIOREDOXIN_2"/>
    <property type="match status" value="1"/>
</dbReference>
<dbReference type="OrthoDB" id="1098640at2"/>
<evidence type="ECO:0000313" key="6">
    <source>
        <dbReference type="EMBL" id="ANU56667.1"/>
    </source>
</evidence>
<dbReference type="InterPro" id="IPR013766">
    <property type="entry name" value="Thioredoxin_domain"/>
</dbReference>
<feature type="domain" description="Thioredoxin" evidence="5">
    <location>
        <begin position="191"/>
        <end position="335"/>
    </location>
</feature>
<keyword evidence="7" id="KW-1185">Reference proteome</keyword>
<dbReference type="GO" id="GO:0016491">
    <property type="term" value="F:oxidoreductase activity"/>
    <property type="evidence" value="ECO:0007669"/>
    <property type="project" value="InterPro"/>
</dbReference>
<dbReference type="InterPro" id="IPR000866">
    <property type="entry name" value="AhpC/TSA"/>
</dbReference>
<evidence type="ECO:0000256" key="1">
    <source>
        <dbReference type="ARBA" id="ARBA00004196"/>
    </source>
</evidence>
<organism evidence="6 7">
    <name type="scientific">Bacteroides caecimuris</name>
    <dbReference type="NCBI Taxonomy" id="1796613"/>
    <lineage>
        <taxon>Bacteria</taxon>
        <taxon>Pseudomonadati</taxon>
        <taxon>Bacteroidota</taxon>
        <taxon>Bacteroidia</taxon>
        <taxon>Bacteroidales</taxon>
        <taxon>Bacteroidaceae</taxon>
        <taxon>Bacteroides</taxon>
    </lineage>
</organism>
<comment type="subcellular location">
    <subcellularLocation>
        <location evidence="1">Cell envelope</location>
    </subcellularLocation>
</comment>
<keyword evidence="2" id="KW-0201">Cytochrome c-type biogenesis</keyword>
<dbReference type="AlphaFoldDB" id="A0A1C7GZA9"/>
<reference evidence="7" key="1">
    <citation type="submission" date="2016-04" db="EMBL/GenBank/DDBJ databases">
        <title>Complete Genome Sequences of Twelve Strains of a Stable Defined Moderately Diverse Mouse Microbiota 2 (sDMDMm2).</title>
        <authorList>
            <person name="Uchimura Y."/>
            <person name="Wyss M."/>
            <person name="Brugiroux S."/>
            <person name="Limenitakis J.P."/>
            <person name="Stecher B."/>
            <person name="McCoy K.D."/>
            <person name="Macpherson A.J."/>
        </authorList>
    </citation>
    <scope>NUCLEOTIDE SEQUENCE [LARGE SCALE GENOMIC DNA]</scope>
    <source>
        <strain evidence="7">I48</strain>
    </source>
</reference>
<evidence type="ECO:0000256" key="2">
    <source>
        <dbReference type="ARBA" id="ARBA00022748"/>
    </source>
</evidence>
<dbReference type="Pfam" id="PF00578">
    <property type="entry name" value="AhpC-TSA"/>
    <property type="match status" value="1"/>
</dbReference>
<gene>
    <name evidence="6" type="ORF">A4V03_03015</name>
</gene>
<dbReference type="InterPro" id="IPR036249">
    <property type="entry name" value="Thioredoxin-like_sf"/>
</dbReference>
<dbReference type="EMBL" id="CP015401">
    <property type="protein sequence ID" value="ANU56667.1"/>
    <property type="molecule type" value="Genomic_DNA"/>
</dbReference>
<dbReference type="PANTHER" id="PTHR42852:SF6">
    <property type="entry name" value="THIOL:DISULFIDE INTERCHANGE PROTEIN DSBE"/>
    <property type="match status" value="1"/>
</dbReference>
<protein>
    <recommendedName>
        <fullName evidence="5">Thioredoxin domain-containing protein</fullName>
    </recommendedName>
</protein>
<dbReference type="KEGG" id="bcae:A4V03_03015"/>
<keyword evidence="3" id="KW-1015">Disulfide bond</keyword>
<dbReference type="GeneID" id="82186095"/>
<dbReference type="Proteomes" id="UP000092631">
    <property type="component" value="Chromosome"/>
</dbReference>
<evidence type="ECO:0000313" key="7">
    <source>
        <dbReference type="Proteomes" id="UP000092631"/>
    </source>
</evidence>
<keyword evidence="4" id="KW-0676">Redox-active center</keyword>
<accession>A0A1C7GZA9</accession>
<dbReference type="CDD" id="cd02966">
    <property type="entry name" value="TlpA_like_family"/>
    <property type="match status" value="1"/>
</dbReference>
<dbReference type="GO" id="GO:0030313">
    <property type="term" value="C:cell envelope"/>
    <property type="evidence" value="ECO:0007669"/>
    <property type="project" value="UniProtKB-SubCell"/>
</dbReference>
<evidence type="ECO:0000259" key="5">
    <source>
        <dbReference type="PROSITE" id="PS51352"/>
    </source>
</evidence>
<dbReference type="Gene3D" id="3.40.30.10">
    <property type="entry name" value="Glutaredoxin"/>
    <property type="match status" value="1"/>
</dbReference>